<evidence type="ECO:0000259" key="3">
    <source>
        <dbReference type="SMART" id="SM00672"/>
    </source>
</evidence>
<dbReference type="SMART" id="SM00672">
    <property type="entry name" value="CAP10"/>
    <property type="match status" value="1"/>
</dbReference>
<feature type="domain" description="Glycosyl transferase CAP10" evidence="3">
    <location>
        <begin position="356"/>
        <end position="668"/>
    </location>
</feature>
<dbReference type="Pfam" id="PF05686">
    <property type="entry name" value="Glyco_transf_90"/>
    <property type="match status" value="1"/>
</dbReference>
<dbReference type="AlphaFoldDB" id="L7IUB8"/>
<keyword evidence="2" id="KW-1133">Transmembrane helix</keyword>
<dbReference type="InterPro" id="IPR006598">
    <property type="entry name" value="CAP10"/>
</dbReference>
<accession>L7IUB8</accession>
<name>L7IUB8_PYRO1</name>
<gene>
    <name evidence="4" type="ORF">OOW_P131scaffold01380g11</name>
</gene>
<dbReference type="EMBL" id="JH795465">
    <property type="protein sequence ID" value="ELQ59184.1"/>
    <property type="molecule type" value="Genomic_DNA"/>
</dbReference>
<organism>
    <name type="scientific">Pyricularia oryzae (strain P131)</name>
    <name type="common">Rice blast fungus</name>
    <name type="synonym">Magnaporthe oryzae</name>
    <dbReference type="NCBI Taxonomy" id="1143193"/>
    <lineage>
        <taxon>Eukaryota</taxon>
        <taxon>Fungi</taxon>
        <taxon>Dikarya</taxon>
        <taxon>Ascomycota</taxon>
        <taxon>Pezizomycotina</taxon>
        <taxon>Sordariomycetes</taxon>
        <taxon>Sordariomycetidae</taxon>
        <taxon>Magnaporthales</taxon>
        <taxon>Pyriculariaceae</taxon>
        <taxon>Pyricularia</taxon>
    </lineage>
</organism>
<evidence type="ECO:0000313" key="4">
    <source>
        <dbReference type="EMBL" id="ELQ59184.1"/>
    </source>
</evidence>
<feature type="region of interest" description="Disordered" evidence="1">
    <location>
        <begin position="13"/>
        <end position="32"/>
    </location>
</feature>
<keyword evidence="2" id="KW-0472">Membrane</keyword>
<feature type="transmembrane region" description="Helical" evidence="2">
    <location>
        <begin position="38"/>
        <end position="55"/>
    </location>
</feature>
<dbReference type="PANTHER" id="PTHR12203">
    <property type="entry name" value="KDEL LYS-ASP-GLU-LEU CONTAINING - RELATED"/>
    <property type="match status" value="1"/>
</dbReference>
<keyword evidence="2" id="KW-0812">Transmembrane</keyword>
<reference evidence="4" key="1">
    <citation type="journal article" date="2012" name="PLoS Genet.">
        <title>Comparative analysis of the genomes of two field isolates of the rice blast fungus Magnaporthe oryzae.</title>
        <authorList>
            <person name="Xue M."/>
            <person name="Yang J."/>
            <person name="Li Z."/>
            <person name="Hu S."/>
            <person name="Yao N."/>
            <person name="Dean R.A."/>
            <person name="Zhao W."/>
            <person name="Shen M."/>
            <person name="Zhang H."/>
            <person name="Li C."/>
            <person name="Liu L."/>
            <person name="Cao L."/>
            <person name="Xu X."/>
            <person name="Xing Y."/>
            <person name="Hsiang T."/>
            <person name="Zhang Z."/>
            <person name="Xu J.R."/>
            <person name="Peng Y.L."/>
        </authorList>
    </citation>
    <scope>NUCLEOTIDE SEQUENCE [LARGE SCALE GENOMIC DNA]</scope>
    <source>
        <strain evidence="4">P131</strain>
    </source>
</reference>
<sequence length="684" mass="77899">MLFSPVKDKQRGLLGMKPYSARGSMRSSSFPPRRPSSIIRYLGITFVIILTIYYLQGSSQRLARPKNYPPERTKPEESTYEQQGQQKNGKGGSSSSSSSSSSSNNEHPIDKLIRDADANFRSVLSKESRTLEDAAARYRERRGRHPPPGFDQWWQLATANRAIVVEDFWDQIYTDLEPFWGLPPAQLRKEAWDFEMTINVRNKTASAQSDWFWTQIWLDMIRQIESYLPDMDIALNAMDEPRIVTPWEDIDRYVTEAKKTRKVVEPKEVIREFSSLPKPTEGPDKWSIGDKKNWETKHPYWEIARRGCPPDSPARTSPVMRNFDHEPIIVPSNAEPHMYQGFVSNYTLATSICHQPDIQGLHGIFVEPLSISTTRHLFPMFGGSKLATNNEILLPAPMYWSGGARFTADGYDSLPWGEKKNGVTWRGVATGGRTRANNWKGFQRHRFLAMNNGTAIAMAEKALPSEIDKEPTPPGEAMPVPKGLNFALPDKSYNLAAQQAGKLSQWVAEWSNMAFTDLNCQPQEPEGRCSYTGHAFELGKGLMLAEMFEYKFLPDIDGNSFSGRYLGFLKSTSLPIKSTLFREWHDSRLVAWKHFVPLDARFGDWHAIIEYFLGYTGTDKRKAAAHDAEAEKIAIAGREWAELALRSEDMLIYVLRLLLEYARLSDDRREMMGFVDDLLPKQTA</sequence>
<dbReference type="PANTHER" id="PTHR12203:SF22">
    <property type="entry name" value="CAPSULE ASSOCIATED PROTEIN"/>
    <property type="match status" value="1"/>
</dbReference>
<feature type="region of interest" description="Disordered" evidence="1">
    <location>
        <begin position="61"/>
        <end position="108"/>
    </location>
</feature>
<protein>
    <recommendedName>
        <fullName evidence="3">Glycosyl transferase CAP10 domain-containing protein</fullName>
    </recommendedName>
</protein>
<evidence type="ECO:0000256" key="1">
    <source>
        <dbReference type="SAM" id="MobiDB-lite"/>
    </source>
</evidence>
<evidence type="ECO:0000256" key="2">
    <source>
        <dbReference type="SAM" id="Phobius"/>
    </source>
</evidence>
<proteinExistence type="predicted"/>
<feature type="compositionally biased region" description="Low complexity" evidence="1">
    <location>
        <begin position="82"/>
        <end position="103"/>
    </location>
</feature>
<dbReference type="InterPro" id="IPR051091">
    <property type="entry name" value="O-Glucosyltr/Glycosyltrsf_90"/>
</dbReference>